<gene>
    <name evidence="2" type="ORF">DFH05DRAFT_1526698</name>
</gene>
<dbReference type="EMBL" id="JANVFU010000009">
    <property type="protein sequence ID" value="KAJ3743176.1"/>
    <property type="molecule type" value="Genomic_DNA"/>
</dbReference>
<dbReference type="AlphaFoldDB" id="A0A9W8NYM8"/>
<accession>A0A9W8NYM8</accession>
<sequence length="210" mass="23675">MLALSPARDLFALSSSTTKAPYHNSSDLPNSSLSLNSALNSSFSSTKSFTSSSRQQPFVETPAQRRARVAFSQKDNHEGERRVERVESWVRDQAQHSAFMVKSAKMLSENEKAYKGHKRRSGTSSYRREGAFAPKLVPDEIILGRMFKDSSNVLSSITEEEEPYILYSTPIPRYSMPAPYYNNTHPSPTNSSRKPSHQRRLSDLEAIPEE</sequence>
<feature type="compositionally biased region" description="Polar residues" evidence="1">
    <location>
        <begin position="181"/>
        <end position="193"/>
    </location>
</feature>
<evidence type="ECO:0000256" key="1">
    <source>
        <dbReference type="SAM" id="MobiDB-lite"/>
    </source>
</evidence>
<protein>
    <submittedName>
        <fullName evidence="2">Uncharacterized protein</fullName>
    </submittedName>
</protein>
<feature type="region of interest" description="Disordered" evidence="1">
    <location>
        <begin position="15"/>
        <end position="84"/>
    </location>
</feature>
<proteinExistence type="predicted"/>
<name>A0A9W8NYM8_9AGAR</name>
<keyword evidence="3" id="KW-1185">Reference proteome</keyword>
<reference evidence="2 3" key="1">
    <citation type="journal article" date="2023" name="Proc. Natl. Acad. Sci. U.S.A.">
        <title>A global phylogenomic analysis of the shiitake genus Lentinula.</title>
        <authorList>
            <person name="Sierra-Patev S."/>
            <person name="Min B."/>
            <person name="Naranjo-Ortiz M."/>
            <person name="Looney B."/>
            <person name="Konkel Z."/>
            <person name="Slot J.C."/>
            <person name="Sakamoto Y."/>
            <person name="Steenwyk J.L."/>
            <person name="Rokas A."/>
            <person name="Carro J."/>
            <person name="Camarero S."/>
            <person name="Ferreira P."/>
            <person name="Molpeceres G."/>
            <person name="Ruiz-Duenas F.J."/>
            <person name="Serrano A."/>
            <person name="Henrissat B."/>
            <person name="Drula E."/>
            <person name="Hughes K.W."/>
            <person name="Mata J.L."/>
            <person name="Ishikawa N.K."/>
            <person name="Vargas-Isla R."/>
            <person name="Ushijima S."/>
            <person name="Smith C.A."/>
            <person name="Donoghue J."/>
            <person name="Ahrendt S."/>
            <person name="Andreopoulos W."/>
            <person name="He G."/>
            <person name="LaButti K."/>
            <person name="Lipzen A."/>
            <person name="Ng V."/>
            <person name="Riley R."/>
            <person name="Sandor L."/>
            <person name="Barry K."/>
            <person name="Martinez A.T."/>
            <person name="Xiao Y."/>
            <person name="Gibbons J.G."/>
            <person name="Terashima K."/>
            <person name="Grigoriev I.V."/>
            <person name="Hibbett D."/>
        </authorList>
    </citation>
    <scope>NUCLEOTIDE SEQUENCE [LARGE SCALE GENOMIC DNA]</scope>
    <source>
        <strain evidence="2 3">TFB7810</strain>
    </source>
</reference>
<comment type="caution">
    <text evidence="2">The sequence shown here is derived from an EMBL/GenBank/DDBJ whole genome shotgun (WGS) entry which is preliminary data.</text>
</comment>
<organism evidence="2 3">
    <name type="scientific">Lentinula detonsa</name>
    <dbReference type="NCBI Taxonomy" id="2804962"/>
    <lineage>
        <taxon>Eukaryota</taxon>
        <taxon>Fungi</taxon>
        <taxon>Dikarya</taxon>
        <taxon>Basidiomycota</taxon>
        <taxon>Agaricomycotina</taxon>
        <taxon>Agaricomycetes</taxon>
        <taxon>Agaricomycetidae</taxon>
        <taxon>Agaricales</taxon>
        <taxon>Marasmiineae</taxon>
        <taxon>Omphalotaceae</taxon>
        <taxon>Lentinula</taxon>
    </lineage>
</organism>
<feature type="compositionally biased region" description="Basic and acidic residues" evidence="1">
    <location>
        <begin position="74"/>
        <end position="84"/>
    </location>
</feature>
<evidence type="ECO:0000313" key="2">
    <source>
        <dbReference type="EMBL" id="KAJ3743176.1"/>
    </source>
</evidence>
<evidence type="ECO:0000313" key="3">
    <source>
        <dbReference type="Proteomes" id="UP001142393"/>
    </source>
</evidence>
<feature type="region of interest" description="Disordered" evidence="1">
    <location>
        <begin position="176"/>
        <end position="210"/>
    </location>
</feature>
<feature type="compositionally biased region" description="Low complexity" evidence="1">
    <location>
        <begin position="24"/>
        <end position="53"/>
    </location>
</feature>
<dbReference type="Proteomes" id="UP001142393">
    <property type="component" value="Unassembled WGS sequence"/>
</dbReference>